<evidence type="ECO:0000256" key="2">
    <source>
        <dbReference type="ARBA" id="ARBA00023125"/>
    </source>
</evidence>
<feature type="domain" description="HTH araC/xylS-type" evidence="4">
    <location>
        <begin position="194"/>
        <end position="293"/>
    </location>
</feature>
<keyword evidence="3" id="KW-0804">Transcription</keyword>
<dbReference type="GO" id="GO:0003700">
    <property type="term" value="F:DNA-binding transcription factor activity"/>
    <property type="evidence" value="ECO:0007669"/>
    <property type="project" value="InterPro"/>
</dbReference>
<evidence type="ECO:0000313" key="6">
    <source>
        <dbReference type="Proteomes" id="UP000197468"/>
    </source>
</evidence>
<dbReference type="Proteomes" id="UP000197468">
    <property type="component" value="Unassembled WGS sequence"/>
</dbReference>
<dbReference type="OrthoDB" id="9816344at2"/>
<dbReference type="PANTHER" id="PTHR46796:SF6">
    <property type="entry name" value="ARAC SUBFAMILY"/>
    <property type="match status" value="1"/>
</dbReference>
<dbReference type="AlphaFoldDB" id="A0A246JE74"/>
<evidence type="ECO:0000259" key="4">
    <source>
        <dbReference type="PROSITE" id="PS01124"/>
    </source>
</evidence>
<dbReference type="PROSITE" id="PS01124">
    <property type="entry name" value="HTH_ARAC_FAMILY_2"/>
    <property type="match status" value="1"/>
</dbReference>
<dbReference type="RefSeq" id="WP_088385158.1">
    <property type="nucleotide sequence ID" value="NZ_NIOF01000004.1"/>
</dbReference>
<evidence type="ECO:0000313" key="5">
    <source>
        <dbReference type="EMBL" id="OWQ90952.1"/>
    </source>
</evidence>
<keyword evidence="2" id="KW-0238">DNA-binding</keyword>
<organism evidence="5 6">
    <name type="scientific">Roseateles aquatilis</name>
    <dbReference type="NCBI Taxonomy" id="431061"/>
    <lineage>
        <taxon>Bacteria</taxon>
        <taxon>Pseudomonadati</taxon>
        <taxon>Pseudomonadota</taxon>
        <taxon>Betaproteobacteria</taxon>
        <taxon>Burkholderiales</taxon>
        <taxon>Sphaerotilaceae</taxon>
        <taxon>Roseateles</taxon>
    </lineage>
</organism>
<dbReference type="SUPFAM" id="SSF46689">
    <property type="entry name" value="Homeodomain-like"/>
    <property type="match status" value="2"/>
</dbReference>
<comment type="caution">
    <text evidence="5">The sequence shown here is derived from an EMBL/GenBank/DDBJ whole genome shotgun (WGS) entry which is preliminary data.</text>
</comment>
<keyword evidence="6" id="KW-1185">Reference proteome</keyword>
<dbReference type="Gene3D" id="1.10.10.60">
    <property type="entry name" value="Homeodomain-like"/>
    <property type="match status" value="1"/>
</dbReference>
<dbReference type="PANTHER" id="PTHR46796">
    <property type="entry name" value="HTH-TYPE TRANSCRIPTIONAL ACTIVATOR RHAS-RELATED"/>
    <property type="match status" value="1"/>
</dbReference>
<dbReference type="Pfam" id="PF12833">
    <property type="entry name" value="HTH_18"/>
    <property type="match status" value="1"/>
</dbReference>
<name>A0A246JE74_9BURK</name>
<keyword evidence="1" id="KW-0805">Transcription regulation</keyword>
<proteinExistence type="predicted"/>
<evidence type="ECO:0000256" key="1">
    <source>
        <dbReference type="ARBA" id="ARBA00023015"/>
    </source>
</evidence>
<dbReference type="EMBL" id="NIOF01000004">
    <property type="protein sequence ID" value="OWQ90952.1"/>
    <property type="molecule type" value="Genomic_DNA"/>
</dbReference>
<protein>
    <submittedName>
        <fullName evidence="5">AraC family transcriptional regulator</fullName>
    </submittedName>
</protein>
<sequence length="313" mass="35518">MNKLIAPDEVPHWIPGELTLDSAASGWEQVTVKGYRYDALDVAIPSMRDYMLVCYKGDEAVMSRRAGGPWRSEHVGRGVCSLLTRGESSQWRWDRPIDVGHIYLSQVELCRVAEDVFERRVSEIGMEDRVRAEDHILPGLMMAFENELTSGGLGGNLYRAALVNQLCIHLLRRYAKAGVREVPLAGRMAEWQRRRLVQYVEDNLERNFKLDELAGEANVSVSGLIRKFRVEFGCSPHAYVLRQRLERARRLLARPVGEPLKCIATDCGFSDQSHLVRHFKRAFLQTPAEYRSTLTGRPLEAPGPINQIDVSSR</sequence>
<reference evidence="5 6" key="1">
    <citation type="journal article" date="2008" name="Int. J. Syst. Evol. Microbiol.">
        <title>Description of Roseateles aquatilis sp. nov. and Roseateles terrae sp. nov., in the class Betaproteobacteria, and emended description of the genus Roseateles.</title>
        <authorList>
            <person name="Gomila M."/>
            <person name="Bowien B."/>
            <person name="Falsen E."/>
            <person name="Moore E.R."/>
            <person name="Lalucat J."/>
        </authorList>
    </citation>
    <scope>NUCLEOTIDE SEQUENCE [LARGE SCALE GENOMIC DNA]</scope>
    <source>
        <strain evidence="5 6">CCUG 48205</strain>
    </source>
</reference>
<evidence type="ECO:0000256" key="3">
    <source>
        <dbReference type="ARBA" id="ARBA00023163"/>
    </source>
</evidence>
<dbReference type="InterPro" id="IPR050204">
    <property type="entry name" value="AraC_XylS_family_regulators"/>
</dbReference>
<accession>A0A246JE74</accession>
<dbReference type="SMART" id="SM00342">
    <property type="entry name" value="HTH_ARAC"/>
    <property type="match status" value="1"/>
</dbReference>
<dbReference type="GO" id="GO:0043565">
    <property type="term" value="F:sequence-specific DNA binding"/>
    <property type="evidence" value="ECO:0007669"/>
    <property type="project" value="InterPro"/>
</dbReference>
<dbReference type="InterPro" id="IPR018060">
    <property type="entry name" value="HTH_AraC"/>
</dbReference>
<gene>
    <name evidence="5" type="ORF">CDN99_12415</name>
</gene>
<dbReference type="InterPro" id="IPR009057">
    <property type="entry name" value="Homeodomain-like_sf"/>
</dbReference>